<evidence type="ECO:0000313" key="1">
    <source>
        <dbReference type="EMBL" id="KKL18896.1"/>
    </source>
</evidence>
<name>A0A0F9DMH4_9ZZZZ</name>
<reference evidence="1" key="1">
    <citation type="journal article" date="2015" name="Nature">
        <title>Complex archaea that bridge the gap between prokaryotes and eukaryotes.</title>
        <authorList>
            <person name="Spang A."/>
            <person name="Saw J.H."/>
            <person name="Jorgensen S.L."/>
            <person name="Zaremba-Niedzwiedzka K."/>
            <person name="Martijn J."/>
            <person name="Lind A.E."/>
            <person name="van Eijk R."/>
            <person name="Schleper C."/>
            <person name="Guy L."/>
            <person name="Ettema T.J."/>
        </authorList>
    </citation>
    <scope>NUCLEOTIDE SEQUENCE</scope>
</reference>
<gene>
    <name evidence="1" type="ORF">LCGC14_2470940</name>
</gene>
<proteinExistence type="predicted"/>
<dbReference type="AlphaFoldDB" id="A0A0F9DMH4"/>
<protein>
    <submittedName>
        <fullName evidence="1">Uncharacterized protein</fullName>
    </submittedName>
</protein>
<accession>A0A0F9DMH4</accession>
<comment type="caution">
    <text evidence="1">The sequence shown here is derived from an EMBL/GenBank/DDBJ whole genome shotgun (WGS) entry which is preliminary data.</text>
</comment>
<sequence length="57" mass="6667">MVITVVCAHCRHHEKEPIIEINFRDGLIYFMCPECKKESKISLKAESKPLPKLRSLR</sequence>
<dbReference type="EMBL" id="LAZR01038688">
    <property type="protein sequence ID" value="KKL18896.1"/>
    <property type="molecule type" value="Genomic_DNA"/>
</dbReference>
<organism evidence="1">
    <name type="scientific">marine sediment metagenome</name>
    <dbReference type="NCBI Taxonomy" id="412755"/>
    <lineage>
        <taxon>unclassified sequences</taxon>
        <taxon>metagenomes</taxon>
        <taxon>ecological metagenomes</taxon>
    </lineage>
</organism>